<dbReference type="EMBL" id="JAKIKS010000013">
    <property type="protein sequence ID" value="MCL1123896.1"/>
    <property type="molecule type" value="Genomic_DNA"/>
</dbReference>
<organism evidence="2 3">
    <name type="scientific">Shewanella surugensis</name>
    <dbReference type="NCBI Taxonomy" id="212020"/>
    <lineage>
        <taxon>Bacteria</taxon>
        <taxon>Pseudomonadati</taxon>
        <taxon>Pseudomonadota</taxon>
        <taxon>Gammaproteobacteria</taxon>
        <taxon>Alteromonadales</taxon>
        <taxon>Shewanellaceae</taxon>
        <taxon>Shewanella</taxon>
    </lineage>
</organism>
<evidence type="ECO:0000313" key="3">
    <source>
        <dbReference type="Proteomes" id="UP001203423"/>
    </source>
</evidence>
<dbReference type="Gene3D" id="3.40.630.30">
    <property type="match status" value="1"/>
</dbReference>
<gene>
    <name evidence="2" type="ORF">L2764_05215</name>
</gene>
<dbReference type="EC" id="2.3.1.-" evidence="2"/>
<dbReference type="InterPro" id="IPR016181">
    <property type="entry name" value="Acyl_CoA_acyltransferase"/>
</dbReference>
<dbReference type="InterPro" id="IPR038740">
    <property type="entry name" value="BioF2-like_GNAT_dom"/>
</dbReference>
<keyword evidence="2" id="KW-0012">Acyltransferase</keyword>
<protein>
    <submittedName>
        <fullName evidence="2">GNAT family N-acetyltransferase</fullName>
        <ecNumber evidence="2">2.3.1.-</ecNumber>
    </submittedName>
</protein>
<keyword evidence="2" id="KW-0808">Transferase</keyword>
<dbReference type="Proteomes" id="UP001203423">
    <property type="component" value="Unassembled WGS sequence"/>
</dbReference>
<dbReference type="SUPFAM" id="SSF55729">
    <property type="entry name" value="Acyl-CoA N-acyltransferases (Nat)"/>
    <property type="match status" value="1"/>
</dbReference>
<dbReference type="RefSeq" id="WP_248939176.1">
    <property type="nucleotide sequence ID" value="NZ_JAKIKS010000013.1"/>
</dbReference>
<comment type="caution">
    <text evidence="2">The sequence shown here is derived from an EMBL/GenBank/DDBJ whole genome shotgun (WGS) entry which is preliminary data.</text>
</comment>
<dbReference type="GO" id="GO:0016746">
    <property type="term" value="F:acyltransferase activity"/>
    <property type="evidence" value="ECO:0007669"/>
    <property type="project" value="UniProtKB-KW"/>
</dbReference>
<accession>A0ABT0L888</accession>
<evidence type="ECO:0000313" key="2">
    <source>
        <dbReference type="EMBL" id="MCL1123896.1"/>
    </source>
</evidence>
<name>A0ABT0L888_9GAMM</name>
<reference evidence="2 3" key="1">
    <citation type="submission" date="2022-01" db="EMBL/GenBank/DDBJ databases">
        <title>Whole genome-based taxonomy of the Shewanellaceae.</title>
        <authorList>
            <person name="Martin-Rodriguez A.J."/>
        </authorList>
    </citation>
    <scope>NUCLEOTIDE SEQUENCE [LARGE SCALE GENOMIC DNA]</scope>
    <source>
        <strain evidence="2 3">DSM 17177</strain>
    </source>
</reference>
<feature type="domain" description="BioF2-like acetyltransferase" evidence="1">
    <location>
        <begin position="217"/>
        <end position="285"/>
    </location>
</feature>
<evidence type="ECO:0000259" key="1">
    <source>
        <dbReference type="Pfam" id="PF13480"/>
    </source>
</evidence>
<keyword evidence="3" id="KW-1185">Reference proteome</keyword>
<dbReference type="Pfam" id="PF13480">
    <property type="entry name" value="Acetyltransf_6"/>
    <property type="match status" value="1"/>
</dbReference>
<sequence length="318" mass="36576">MVTCKKYSDKEKLSWDNFVKNSKTPLFFFQRDFLEYHSHKFEDYSLMFFIEDELVGVLPATIHRQEEGVELRSHGGLTYGGLIFQPRVRGVKIRLVMESMKNHCLSHQINSLIYKAMPYIFHELSSQEDLYFILNENQASIAKRELSTVVYLNNKLKISKGRKALLSKARKNNLSIETDGDFSKFYSLLSNVLQKHGAYPVHSIEELSYLKINFPKNIILKSIEVDGEMIAASLLFVFNNVVHTQYLATNDNGKEIGALDYIIEESMSEYKNKGFEYFSFGISTEENGKVLNAGLLSQKESFGGRSIAIDTYQVRYND</sequence>
<proteinExistence type="predicted"/>